<dbReference type="InterPro" id="IPR027417">
    <property type="entry name" value="P-loop_NTPase"/>
</dbReference>
<dbReference type="Gene3D" id="3.40.50.300">
    <property type="entry name" value="P-loop containing nucleotide triphosphate hydrolases"/>
    <property type="match status" value="1"/>
</dbReference>
<protein>
    <recommendedName>
        <fullName evidence="2">Terminase large subunit gp17-like C-terminal domain-containing protein</fullName>
    </recommendedName>
</protein>
<reference evidence="3" key="1">
    <citation type="journal article" date="2015" name="Nature">
        <title>Complex archaea that bridge the gap between prokaryotes and eukaryotes.</title>
        <authorList>
            <person name="Spang A."/>
            <person name="Saw J.H."/>
            <person name="Jorgensen S.L."/>
            <person name="Zaremba-Niedzwiedzka K."/>
            <person name="Martijn J."/>
            <person name="Lind A.E."/>
            <person name="van Eijk R."/>
            <person name="Schleper C."/>
            <person name="Guy L."/>
            <person name="Ettema T.J."/>
        </authorList>
    </citation>
    <scope>NUCLEOTIDE SEQUENCE</scope>
</reference>
<dbReference type="Gene3D" id="3.30.420.280">
    <property type="match status" value="1"/>
</dbReference>
<evidence type="ECO:0000259" key="2">
    <source>
        <dbReference type="Pfam" id="PF17289"/>
    </source>
</evidence>
<dbReference type="EMBL" id="LAZR01007095">
    <property type="protein sequence ID" value="KKM87486.1"/>
    <property type="molecule type" value="Genomic_DNA"/>
</dbReference>
<evidence type="ECO:0000313" key="3">
    <source>
        <dbReference type="EMBL" id="KKM87486.1"/>
    </source>
</evidence>
<accession>A0A0F9LJQ3</accession>
<dbReference type="Pfam" id="PF17289">
    <property type="entry name" value="Terminase_6C"/>
    <property type="match status" value="1"/>
</dbReference>
<dbReference type="Pfam" id="PF03237">
    <property type="entry name" value="Terminase_6N"/>
    <property type="match status" value="1"/>
</dbReference>
<feature type="domain" description="Terminase large subunit gp17-like C-terminal" evidence="2">
    <location>
        <begin position="275"/>
        <end position="395"/>
    </location>
</feature>
<dbReference type="InterPro" id="IPR035421">
    <property type="entry name" value="Terminase_6C"/>
</dbReference>
<keyword evidence="1" id="KW-1188">Viral release from host cell</keyword>
<organism evidence="3">
    <name type="scientific">marine sediment metagenome</name>
    <dbReference type="NCBI Taxonomy" id="412755"/>
    <lineage>
        <taxon>unclassified sequences</taxon>
        <taxon>metagenomes</taxon>
        <taxon>ecological metagenomes</taxon>
    </lineage>
</organism>
<dbReference type="AlphaFoldDB" id="A0A0F9LJQ3"/>
<name>A0A0F9LJQ3_9ZZZZ</name>
<gene>
    <name evidence="3" type="ORF">LCGC14_1268430</name>
</gene>
<comment type="caution">
    <text evidence="3">The sequence shown here is derived from an EMBL/GenBank/DDBJ whole genome shotgun (WGS) entry which is preliminary data.</text>
</comment>
<evidence type="ECO:0000256" key="1">
    <source>
        <dbReference type="ARBA" id="ARBA00022612"/>
    </source>
</evidence>
<proteinExistence type="predicted"/>
<sequence length="411" mass="46432">MHIEIRKSSMLPAQRAWWDLPNFIKAMVGGYGSGKTYIGALRAIYLSYVNAPYPGMYVSPTYPMAKKTIIIALKDMLDKAQIDYVYNKMEHQFVITEWNGNIWIGSGEVPASLKGPTLAWAGIDEPFIQDKEVFKQMNARVRESRASQREIFLTGTPEELNWGYDLINNDKAEYDIGFVVAKTIANIHNPVEYAKNLQAAYDENEQKAYMDGEFLNLTHGRVYKDFTRELLKVRDEPGGHPDSLKELPIECGMDFNVDALSCEIYRKGPGWIHFFDEIRLKNANTYDMAEALQKKYPGIAIYPDATGSARKTSATMSDHAILRAAGFTVRAPLSNPPVKDRTNAFNALMRNGNISFENCGELISDLERCTWRSGDIDKRDPERTHASDAAGYAVVYNFPVISRNVSYSPAW</sequence>